<dbReference type="InterPro" id="IPR036770">
    <property type="entry name" value="Ankyrin_rpt-contain_sf"/>
</dbReference>
<keyword evidence="7" id="KW-1185">Reference proteome</keyword>
<dbReference type="InterPro" id="IPR001623">
    <property type="entry name" value="DnaJ_domain"/>
</dbReference>
<sequence length="669" mass="72132">MVHVDAPTPLRQLLSDARPSWSEKDLAAVEEKLSRVGATTVRELAELLAHGLNKKLHAAGLKAFNSETLAALRHRVEEESRSCHLEEEKGEKPMESNAGDASSQRKMTSPDTGHKNSPTPPFQADSGGPKVAPAAEPSSQPTFTSFSPSTAFGRAEALGETQLIKAVRQSDVKTVQYLLSHRADPNEKDNFGETALMEAAGQGQAHICRILLENAANPSCKSPSGLNATQLAAEHQSMAHLFALPPDYWFDRGLRLAARQHDVQKAELLLQRAKAEEVALNFQRKDANGSGLIHVCTSRAPDSEDGRRLVRLLLSAAAAVNTTNLLGETPLILAARASADAKKAFRMSIVQFLLDSGASVNTSDAVLHETPLMEAAGIGDPDLVLTLLKARAETTRSSASGQTALDFASSKDVIWMLKNPVEAQESRAHASAQPKAAVPPRPNYAFPPQQPSSAPAPNTARPAPKPAPSAPKRPQTYAERLQSLLSKYPGFQGSGVDLPSHAWQWSPQELELFIGSMGQFWPPGRAKPSPGPTRTSGNRSKGPPPDPWERPSMKPLSSLKAYYQALGVPEGTRDRNILKKAYRQAALKWHPDKNPDNPLAASNFQKACDAFEQLVRKRKISISMQGCGTSAATHESPLGSSFELLVQQTLDATSHFSSVIPKLPVPNPT</sequence>
<feature type="region of interest" description="Disordered" evidence="4">
    <location>
        <begin position="80"/>
        <end position="148"/>
    </location>
</feature>
<dbReference type="EMBL" id="CAJNJA010014625">
    <property type="protein sequence ID" value="CAE7346532.1"/>
    <property type="molecule type" value="Genomic_DNA"/>
</dbReference>
<accession>A0A812P5K0</accession>
<dbReference type="PANTHER" id="PTHR24171">
    <property type="entry name" value="ANKYRIN REPEAT DOMAIN-CONTAINING PROTEIN 39-RELATED"/>
    <property type="match status" value="1"/>
</dbReference>
<evidence type="ECO:0000313" key="6">
    <source>
        <dbReference type="EMBL" id="CAE7346532.1"/>
    </source>
</evidence>
<dbReference type="InterPro" id="IPR036869">
    <property type="entry name" value="J_dom_sf"/>
</dbReference>
<dbReference type="SUPFAM" id="SSF46565">
    <property type="entry name" value="Chaperone J-domain"/>
    <property type="match status" value="1"/>
</dbReference>
<feature type="compositionally biased region" description="Low complexity" evidence="4">
    <location>
        <begin position="137"/>
        <end position="148"/>
    </location>
</feature>
<feature type="region of interest" description="Disordered" evidence="4">
    <location>
        <begin position="518"/>
        <end position="554"/>
    </location>
</feature>
<evidence type="ECO:0000259" key="5">
    <source>
        <dbReference type="PROSITE" id="PS50076"/>
    </source>
</evidence>
<dbReference type="AlphaFoldDB" id="A0A812P5K0"/>
<dbReference type="SMART" id="SM00271">
    <property type="entry name" value="DnaJ"/>
    <property type="match status" value="1"/>
</dbReference>
<keyword evidence="1" id="KW-0677">Repeat</keyword>
<dbReference type="Pfam" id="PF00226">
    <property type="entry name" value="DnaJ"/>
    <property type="match status" value="1"/>
</dbReference>
<evidence type="ECO:0000256" key="1">
    <source>
        <dbReference type="ARBA" id="ARBA00022737"/>
    </source>
</evidence>
<dbReference type="PROSITE" id="PS50297">
    <property type="entry name" value="ANK_REP_REGION"/>
    <property type="match status" value="2"/>
</dbReference>
<dbReference type="PROSITE" id="PS50088">
    <property type="entry name" value="ANK_REPEAT"/>
    <property type="match status" value="3"/>
</dbReference>
<dbReference type="PROSITE" id="PS50076">
    <property type="entry name" value="DNAJ_2"/>
    <property type="match status" value="1"/>
</dbReference>
<feature type="domain" description="J" evidence="5">
    <location>
        <begin position="561"/>
        <end position="619"/>
    </location>
</feature>
<evidence type="ECO:0000256" key="3">
    <source>
        <dbReference type="PROSITE-ProRule" id="PRU00023"/>
    </source>
</evidence>
<reference evidence="6" key="1">
    <citation type="submission" date="2021-02" db="EMBL/GenBank/DDBJ databases">
        <authorList>
            <person name="Dougan E. K."/>
            <person name="Rhodes N."/>
            <person name="Thang M."/>
            <person name="Chan C."/>
        </authorList>
    </citation>
    <scope>NUCLEOTIDE SEQUENCE</scope>
</reference>
<comment type="caution">
    <text evidence="6">The sequence shown here is derived from an EMBL/GenBank/DDBJ whole genome shotgun (WGS) entry which is preliminary data.</text>
</comment>
<feature type="repeat" description="ANK" evidence="3">
    <location>
        <begin position="158"/>
        <end position="190"/>
    </location>
</feature>
<name>A0A812P5K0_9DINO</name>
<proteinExistence type="predicted"/>
<keyword evidence="2 3" id="KW-0040">ANK repeat</keyword>
<feature type="region of interest" description="Disordered" evidence="4">
    <location>
        <begin position="425"/>
        <end position="476"/>
    </location>
</feature>
<evidence type="ECO:0000256" key="2">
    <source>
        <dbReference type="ARBA" id="ARBA00023043"/>
    </source>
</evidence>
<dbReference type="Gene3D" id="1.25.40.20">
    <property type="entry name" value="Ankyrin repeat-containing domain"/>
    <property type="match status" value="2"/>
</dbReference>
<dbReference type="OrthoDB" id="10250354at2759"/>
<feature type="compositionally biased region" description="Low complexity" evidence="4">
    <location>
        <begin position="451"/>
        <end position="462"/>
    </location>
</feature>
<dbReference type="Pfam" id="PF00023">
    <property type="entry name" value="Ank"/>
    <property type="match status" value="1"/>
</dbReference>
<dbReference type="Gene3D" id="1.10.287.110">
    <property type="entry name" value="DnaJ domain"/>
    <property type="match status" value="1"/>
</dbReference>
<dbReference type="CDD" id="cd06257">
    <property type="entry name" value="DnaJ"/>
    <property type="match status" value="1"/>
</dbReference>
<feature type="compositionally biased region" description="Polar residues" evidence="4">
    <location>
        <begin position="99"/>
        <end position="117"/>
    </location>
</feature>
<feature type="repeat" description="ANK" evidence="3">
    <location>
        <begin position="191"/>
        <end position="223"/>
    </location>
</feature>
<feature type="compositionally biased region" description="Basic and acidic residues" evidence="4">
    <location>
        <begin position="80"/>
        <end position="94"/>
    </location>
</feature>
<dbReference type="Pfam" id="PF12796">
    <property type="entry name" value="Ank_2"/>
    <property type="match status" value="1"/>
</dbReference>
<dbReference type="SMART" id="SM00248">
    <property type="entry name" value="ANK"/>
    <property type="match status" value="5"/>
</dbReference>
<evidence type="ECO:0000313" key="7">
    <source>
        <dbReference type="Proteomes" id="UP000601435"/>
    </source>
</evidence>
<evidence type="ECO:0000256" key="4">
    <source>
        <dbReference type="SAM" id="MobiDB-lite"/>
    </source>
</evidence>
<dbReference type="InterPro" id="IPR002110">
    <property type="entry name" value="Ankyrin_rpt"/>
</dbReference>
<dbReference type="Proteomes" id="UP000601435">
    <property type="component" value="Unassembled WGS sequence"/>
</dbReference>
<gene>
    <name evidence="6" type="primary">mask</name>
    <name evidence="6" type="ORF">SNEC2469_LOCUS8976</name>
</gene>
<dbReference type="SUPFAM" id="SSF48403">
    <property type="entry name" value="Ankyrin repeat"/>
    <property type="match status" value="1"/>
</dbReference>
<protein>
    <submittedName>
        <fullName evidence="6">Mask protein</fullName>
    </submittedName>
</protein>
<feature type="repeat" description="ANK" evidence="3">
    <location>
        <begin position="326"/>
        <end position="365"/>
    </location>
</feature>
<dbReference type="PRINTS" id="PR00625">
    <property type="entry name" value="JDOMAIN"/>
</dbReference>
<organism evidence="6 7">
    <name type="scientific">Symbiodinium necroappetens</name>
    <dbReference type="NCBI Taxonomy" id="1628268"/>
    <lineage>
        <taxon>Eukaryota</taxon>
        <taxon>Sar</taxon>
        <taxon>Alveolata</taxon>
        <taxon>Dinophyceae</taxon>
        <taxon>Suessiales</taxon>
        <taxon>Symbiodiniaceae</taxon>
        <taxon>Symbiodinium</taxon>
    </lineage>
</organism>